<feature type="compositionally biased region" description="Gly residues" evidence="1">
    <location>
        <begin position="102"/>
        <end position="112"/>
    </location>
</feature>
<gene>
    <name evidence="2" type="ORF">SAY87_001419</name>
</gene>
<evidence type="ECO:0000256" key="1">
    <source>
        <dbReference type="SAM" id="MobiDB-lite"/>
    </source>
</evidence>
<comment type="caution">
    <text evidence="2">The sequence shown here is derived from an EMBL/GenBank/DDBJ whole genome shotgun (WGS) entry which is preliminary data.</text>
</comment>
<reference evidence="2 3" key="1">
    <citation type="journal article" date="2023" name="Hortic Res">
        <title>Pangenome of water caltrop reveals structural variations and asymmetric subgenome divergence after allopolyploidization.</title>
        <authorList>
            <person name="Zhang X."/>
            <person name="Chen Y."/>
            <person name="Wang L."/>
            <person name="Yuan Y."/>
            <person name="Fang M."/>
            <person name="Shi L."/>
            <person name="Lu R."/>
            <person name="Comes H.P."/>
            <person name="Ma Y."/>
            <person name="Chen Y."/>
            <person name="Huang G."/>
            <person name="Zhou Y."/>
            <person name="Zheng Z."/>
            <person name="Qiu Y."/>
        </authorList>
    </citation>
    <scope>NUCLEOTIDE SEQUENCE [LARGE SCALE GENOMIC DNA]</scope>
    <source>
        <tissue evidence="2">Roots</tissue>
    </source>
</reference>
<name>A0AAN7GNI6_9MYRT</name>
<evidence type="ECO:0000313" key="2">
    <source>
        <dbReference type="EMBL" id="KAK4743418.1"/>
    </source>
</evidence>
<protein>
    <submittedName>
        <fullName evidence="2">Uncharacterized protein</fullName>
    </submittedName>
</protein>
<evidence type="ECO:0000313" key="3">
    <source>
        <dbReference type="Proteomes" id="UP001345219"/>
    </source>
</evidence>
<feature type="region of interest" description="Disordered" evidence="1">
    <location>
        <begin position="90"/>
        <end position="112"/>
    </location>
</feature>
<organism evidence="2 3">
    <name type="scientific">Trapa incisa</name>
    <dbReference type="NCBI Taxonomy" id="236973"/>
    <lineage>
        <taxon>Eukaryota</taxon>
        <taxon>Viridiplantae</taxon>
        <taxon>Streptophyta</taxon>
        <taxon>Embryophyta</taxon>
        <taxon>Tracheophyta</taxon>
        <taxon>Spermatophyta</taxon>
        <taxon>Magnoliopsida</taxon>
        <taxon>eudicotyledons</taxon>
        <taxon>Gunneridae</taxon>
        <taxon>Pentapetalae</taxon>
        <taxon>rosids</taxon>
        <taxon>malvids</taxon>
        <taxon>Myrtales</taxon>
        <taxon>Lythraceae</taxon>
        <taxon>Trapa</taxon>
    </lineage>
</organism>
<dbReference type="AlphaFoldDB" id="A0AAN7GNI6"/>
<proteinExistence type="predicted"/>
<dbReference type="Proteomes" id="UP001345219">
    <property type="component" value="Chromosome 1"/>
</dbReference>
<sequence length="112" mass="11768">MCIAGELDAGHEVSEEDVPFLDDVHVEEVREGGDVEEGDDLGVDIEEEREGRGDVGAEDSALVLVHALPEEGLGALEPEVLEPVRYGAEKRPAVASQDGAEWEGGGGKGPGY</sequence>
<feature type="region of interest" description="Disordered" evidence="1">
    <location>
        <begin position="30"/>
        <end position="57"/>
    </location>
</feature>
<feature type="compositionally biased region" description="Acidic residues" evidence="1">
    <location>
        <begin position="34"/>
        <end position="48"/>
    </location>
</feature>
<accession>A0AAN7GNI6</accession>
<dbReference type="EMBL" id="JAXIOK010000023">
    <property type="protein sequence ID" value="KAK4743418.1"/>
    <property type="molecule type" value="Genomic_DNA"/>
</dbReference>
<keyword evidence="3" id="KW-1185">Reference proteome</keyword>